<dbReference type="GO" id="GO:0015920">
    <property type="term" value="P:lipopolysaccharide transport"/>
    <property type="evidence" value="ECO:0007669"/>
    <property type="project" value="TreeGrafter"/>
</dbReference>
<dbReference type="GO" id="GO:1990351">
    <property type="term" value="C:transporter complex"/>
    <property type="evidence" value="ECO:0007669"/>
    <property type="project" value="TreeGrafter"/>
</dbReference>
<keyword evidence="2 6" id="KW-0472">Membrane</keyword>
<feature type="region of interest" description="Disordered" evidence="7">
    <location>
        <begin position="164"/>
        <end position="192"/>
    </location>
</feature>
<keyword evidence="1 6" id="KW-0732">Signal</keyword>
<keyword evidence="5 6" id="KW-0449">Lipoprotein</keyword>
<organism evidence="9 10">
    <name type="scientific">Atopomonas hussainii</name>
    <dbReference type="NCBI Taxonomy" id="1429083"/>
    <lineage>
        <taxon>Bacteria</taxon>
        <taxon>Pseudomonadati</taxon>
        <taxon>Pseudomonadota</taxon>
        <taxon>Gammaproteobacteria</taxon>
        <taxon>Pseudomonadales</taxon>
        <taxon>Pseudomonadaceae</taxon>
        <taxon>Atopomonas</taxon>
    </lineage>
</organism>
<dbReference type="Pfam" id="PF04390">
    <property type="entry name" value="LptE"/>
    <property type="match status" value="1"/>
</dbReference>
<feature type="signal peptide" evidence="8">
    <location>
        <begin position="1"/>
        <end position="19"/>
    </location>
</feature>
<dbReference type="PROSITE" id="PS51257">
    <property type="entry name" value="PROKAR_LIPOPROTEIN"/>
    <property type="match status" value="1"/>
</dbReference>
<dbReference type="Proteomes" id="UP000185766">
    <property type="component" value="Unassembled WGS sequence"/>
</dbReference>
<evidence type="ECO:0000256" key="2">
    <source>
        <dbReference type="ARBA" id="ARBA00023136"/>
    </source>
</evidence>
<evidence type="ECO:0000256" key="7">
    <source>
        <dbReference type="SAM" id="MobiDB-lite"/>
    </source>
</evidence>
<comment type="similarity">
    <text evidence="6">Belongs to the LptE lipoprotein family.</text>
</comment>
<evidence type="ECO:0000256" key="4">
    <source>
        <dbReference type="ARBA" id="ARBA00023237"/>
    </source>
</evidence>
<dbReference type="EMBL" id="FOAS01000007">
    <property type="protein sequence ID" value="SEL01137.1"/>
    <property type="molecule type" value="Genomic_DNA"/>
</dbReference>
<dbReference type="PANTHER" id="PTHR38098">
    <property type="entry name" value="LPS-ASSEMBLY LIPOPROTEIN LPTE"/>
    <property type="match status" value="1"/>
</dbReference>
<dbReference type="GO" id="GO:0009279">
    <property type="term" value="C:cell outer membrane"/>
    <property type="evidence" value="ECO:0007669"/>
    <property type="project" value="UniProtKB-SubCell"/>
</dbReference>
<dbReference type="AlphaFoldDB" id="A0A1H7LRX1"/>
<dbReference type="GO" id="GO:0001530">
    <property type="term" value="F:lipopolysaccharide binding"/>
    <property type="evidence" value="ECO:0007669"/>
    <property type="project" value="TreeGrafter"/>
</dbReference>
<comment type="function">
    <text evidence="6">Together with LptD, is involved in the assembly of lipopolysaccharide (LPS) at the surface of the outer membrane. Required for the proper assembly of LptD. Binds LPS and may serve as the LPS recognition site at the outer membrane.</text>
</comment>
<dbReference type="RefSeq" id="WP_074867173.1">
    <property type="nucleotide sequence ID" value="NZ_FOAS01000007.1"/>
</dbReference>
<keyword evidence="10" id="KW-1185">Reference proteome</keyword>
<sequence>MKNNTLSALLVLVISSLLAACGFQLRGTGAAAFQLDALNVTARDSFGALQKDVREALQNGGMNVSANAPFTLHLAQETREIRTASYAYSTQSAENRLIRSLNYQILDRRGLVLITDRIDLERFYSTYNAVSNTEQEAMLDSEMRRDMIQQLLLRIQPLTQGQLEALQRQEETKQRAEQEARAAQQQAQPATE</sequence>
<evidence type="ECO:0000256" key="1">
    <source>
        <dbReference type="ARBA" id="ARBA00022729"/>
    </source>
</evidence>
<evidence type="ECO:0000256" key="8">
    <source>
        <dbReference type="SAM" id="SignalP"/>
    </source>
</evidence>
<dbReference type="InterPro" id="IPR007485">
    <property type="entry name" value="LPS_assembly_LptE"/>
</dbReference>
<accession>A0A1H7LRX1</accession>
<keyword evidence="4 6" id="KW-0998">Cell outer membrane</keyword>
<evidence type="ECO:0000313" key="10">
    <source>
        <dbReference type="Proteomes" id="UP000185766"/>
    </source>
</evidence>
<dbReference type="PANTHER" id="PTHR38098:SF1">
    <property type="entry name" value="LPS-ASSEMBLY LIPOPROTEIN LPTE"/>
    <property type="match status" value="1"/>
</dbReference>
<dbReference type="Gene3D" id="3.30.160.150">
    <property type="entry name" value="Lipoprotein like domain"/>
    <property type="match status" value="1"/>
</dbReference>
<comment type="subunit">
    <text evidence="6">Component of the lipopolysaccharide transport and assembly complex. Interacts with LptD.</text>
</comment>
<evidence type="ECO:0000313" key="9">
    <source>
        <dbReference type="EMBL" id="SEL01137.1"/>
    </source>
</evidence>
<comment type="subcellular location">
    <subcellularLocation>
        <location evidence="6">Cell outer membrane</location>
        <topology evidence="6">Lipid-anchor</topology>
    </subcellularLocation>
</comment>
<proteinExistence type="inferred from homology"/>
<dbReference type="GO" id="GO:0043165">
    <property type="term" value="P:Gram-negative-bacterium-type cell outer membrane assembly"/>
    <property type="evidence" value="ECO:0007669"/>
    <property type="project" value="UniProtKB-UniRule"/>
</dbReference>
<feature type="chain" id="PRO_5010263830" description="LPS-assembly lipoprotein LptE" evidence="8">
    <location>
        <begin position="20"/>
        <end position="192"/>
    </location>
</feature>
<feature type="compositionally biased region" description="Basic and acidic residues" evidence="7">
    <location>
        <begin position="167"/>
        <end position="180"/>
    </location>
</feature>
<feature type="compositionally biased region" description="Low complexity" evidence="7">
    <location>
        <begin position="181"/>
        <end position="192"/>
    </location>
</feature>
<reference evidence="9 10" key="1">
    <citation type="submission" date="2016-10" db="EMBL/GenBank/DDBJ databases">
        <authorList>
            <person name="de Groot N.N."/>
        </authorList>
    </citation>
    <scope>NUCLEOTIDE SEQUENCE [LARGE SCALE GENOMIC DNA]</scope>
    <source>
        <strain evidence="9 10">JCM 19513</strain>
    </source>
</reference>
<evidence type="ECO:0000256" key="5">
    <source>
        <dbReference type="ARBA" id="ARBA00023288"/>
    </source>
</evidence>
<dbReference type="HAMAP" id="MF_01186">
    <property type="entry name" value="LPS_assembly_LptE"/>
    <property type="match status" value="1"/>
</dbReference>
<keyword evidence="3 6" id="KW-0564">Palmitate</keyword>
<protein>
    <recommendedName>
        <fullName evidence="6">LPS-assembly lipoprotein LptE</fullName>
    </recommendedName>
</protein>
<evidence type="ECO:0000256" key="6">
    <source>
        <dbReference type="HAMAP-Rule" id="MF_01186"/>
    </source>
</evidence>
<name>A0A1H7LRX1_9GAMM</name>
<gene>
    <name evidence="6" type="primary">lptE</name>
    <name evidence="9" type="ORF">SAMN05216214_10792</name>
</gene>
<evidence type="ECO:0000256" key="3">
    <source>
        <dbReference type="ARBA" id="ARBA00023139"/>
    </source>
</evidence>
<dbReference type="STRING" id="1429083.GCA_001885685_00507"/>